<comment type="caution">
    <text evidence="1">The sequence shown here is derived from an EMBL/GenBank/DDBJ whole genome shotgun (WGS) entry which is preliminary data.</text>
</comment>
<dbReference type="AlphaFoldDB" id="A0A9P9DK20"/>
<gene>
    <name evidence="1" type="ORF">EDB81DRAFT_891518</name>
</gene>
<sequence>MASDFEHDCRKAAFGSNTTMNLSTQSFTGSNDFEFATLPSDIDATTLFPSQSPSIPNFPAWAMSKPQTYDLTMQFQLVPRDHPAPSCSNMVQFNKTVLRSQE</sequence>
<proteinExistence type="predicted"/>
<protein>
    <submittedName>
        <fullName evidence="1">Uncharacterized protein</fullName>
    </submittedName>
</protein>
<dbReference type="Proteomes" id="UP000738349">
    <property type="component" value="Unassembled WGS sequence"/>
</dbReference>
<keyword evidence="2" id="KW-1185">Reference proteome</keyword>
<organism evidence="1 2">
    <name type="scientific">Dactylonectria macrodidyma</name>
    <dbReference type="NCBI Taxonomy" id="307937"/>
    <lineage>
        <taxon>Eukaryota</taxon>
        <taxon>Fungi</taxon>
        <taxon>Dikarya</taxon>
        <taxon>Ascomycota</taxon>
        <taxon>Pezizomycotina</taxon>
        <taxon>Sordariomycetes</taxon>
        <taxon>Hypocreomycetidae</taxon>
        <taxon>Hypocreales</taxon>
        <taxon>Nectriaceae</taxon>
        <taxon>Dactylonectria</taxon>
    </lineage>
</organism>
<evidence type="ECO:0000313" key="2">
    <source>
        <dbReference type="Proteomes" id="UP000738349"/>
    </source>
</evidence>
<name>A0A9P9DK20_9HYPO</name>
<dbReference type="EMBL" id="JAGMUV010000025">
    <property type="protein sequence ID" value="KAH7120703.1"/>
    <property type="molecule type" value="Genomic_DNA"/>
</dbReference>
<reference evidence="1" key="1">
    <citation type="journal article" date="2021" name="Nat. Commun.">
        <title>Genetic determinants of endophytism in the Arabidopsis root mycobiome.</title>
        <authorList>
            <person name="Mesny F."/>
            <person name="Miyauchi S."/>
            <person name="Thiergart T."/>
            <person name="Pickel B."/>
            <person name="Atanasova L."/>
            <person name="Karlsson M."/>
            <person name="Huettel B."/>
            <person name="Barry K.W."/>
            <person name="Haridas S."/>
            <person name="Chen C."/>
            <person name="Bauer D."/>
            <person name="Andreopoulos W."/>
            <person name="Pangilinan J."/>
            <person name="LaButti K."/>
            <person name="Riley R."/>
            <person name="Lipzen A."/>
            <person name="Clum A."/>
            <person name="Drula E."/>
            <person name="Henrissat B."/>
            <person name="Kohler A."/>
            <person name="Grigoriev I.V."/>
            <person name="Martin F.M."/>
            <person name="Hacquard S."/>
        </authorList>
    </citation>
    <scope>NUCLEOTIDE SEQUENCE</scope>
    <source>
        <strain evidence="1">MPI-CAGE-AT-0147</strain>
    </source>
</reference>
<accession>A0A9P9DK20</accession>
<evidence type="ECO:0000313" key="1">
    <source>
        <dbReference type="EMBL" id="KAH7120703.1"/>
    </source>
</evidence>